<reference evidence="1 2" key="1">
    <citation type="journal article" date="2020" name="Nature">
        <title>Six reference-quality genomes reveal evolution of bat adaptations.</title>
        <authorList>
            <person name="Jebb D."/>
            <person name="Huang Z."/>
            <person name="Pippel M."/>
            <person name="Hughes G.M."/>
            <person name="Lavrichenko K."/>
            <person name="Devanna P."/>
            <person name="Winkler S."/>
            <person name="Jermiin L.S."/>
            <person name="Skirmuntt E.C."/>
            <person name="Katzourakis A."/>
            <person name="Burkitt-Gray L."/>
            <person name="Ray D.A."/>
            <person name="Sullivan K.A.M."/>
            <person name="Roscito J.G."/>
            <person name="Kirilenko B.M."/>
            <person name="Davalos L.M."/>
            <person name="Corthals A.P."/>
            <person name="Power M.L."/>
            <person name="Jones G."/>
            <person name="Ransome R.D."/>
            <person name="Dechmann D.K.N."/>
            <person name="Locatelli A.G."/>
            <person name="Puechmaille S.J."/>
            <person name="Fedrigo O."/>
            <person name="Jarvis E.D."/>
            <person name="Hiller M."/>
            <person name="Vernes S.C."/>
            <person name="Myers E.W."/>
            <person name="Teeling E.C."/>
        </authorList>
    </citation>
    <scope>NUCLEOTIDE SEQUENCE [LARGE SCALE GENOMIC DNA]</scope>
    <source>
        <strain evidence="1">MMyoMyo1</strain>
        <tissue evidence="1">Flight muscle</tissue>
    </source>
</reference>
<proteinExistence type="predicted"/>
<comment type="caution">
    <text evidence="1">The sequence shown here is derived from an EMBL/GenBank/DDBJ whole genome shotgun (WGS) entry which is preliminary data.</text>
</comment>
<name>A0A7J7RLN1_MYOMY</name>
<dbReference type="EMBL" id="JABWUV010000025">
    <property type="protein sequence ID" value="KAF6277110.1"/>
    <property type="molecule type" value="Genomic_DNA"/>
</dbReference>
<sequence length="200" mass="21962">MEKYPLMRINKINKQKVKANRYCRLTQGRESTAGGQRQALSASTLWWQQSATASPRQRLLASVREVPQGNGVGSGQPAGARRARGAALLGTYLSALAGHEECTRELKVQCAREQVCPGTRTLRICCVQGVLSACEHVLHAVGGWWGGPRLQRRAESSRRREIGLEQTHYGKQLPGRGSRPAGPAARRLEEAPWLQECLGV</sequence>
<organism evidence="1 2">
    <name type="scientific">Myotis myotis</name>
    <name type="common">Greater mouse-eared bat</name>
    <name type="synonym">Vespertilio myotis</name>
    <dbReference type="NCBI Taxonomy" id="51298"/>
    <lineage>
        <taxon>Eukaryota</taxon>
        <taxon>Metazoa</taxon>
        <taxon>Chordata</taxon>
        <taxon>Craniata</taxon>
        <taxon>Vertebrata</taxon>
        <taxon>Euteleostomi</taxon>
        <taxon>Mammalia</taxon>
        <taxon>Eutheria</taxon>
        <taxon>Laurasiatheria</taxon>
        <taxon>Chiroptera</taxon>
        <taxon>Yangochiroptera</taxon>
        <taxon>Vespertilionidae</taxon>
        <taxon>Myotis</taxon>
    </lineage>
</organism>
<dbReference type="AlphaFoldDB" id="A0A7J7RLN1"/>
<accession>A0A7J7RLN1</accession>
<dbReference type="Proteomes" id="UP000527355">
    <property type="component" value="Unassembled WGS sequence"/>
</dbReference>
<evidence type="ECO:0000313" key="2">
    <source>
        <dbReference type="Proteomes" id="UP000527355"/>
    </source>
</evidence>
<evidence type="ECO:0000313" key="1">
    <source>
        <dbReference type="EMBL" id="KAF6277110.1"/>
    </source>
</evidence>
<protein>
    <submittedName>
        <fullName evidence="1">Uncharacterized protein</fullName>
    </submittedName>
</protein>
<keyword evidence="2" id="KW-1185">Reference proteome</keyword>
<gene>
    <name evidence="1" type="ORF">mMyoMyo1_010285</name>
</gene>